<feature type="compositionally biased region" description="Basic and acidic residues" evidence="1">
    <location>
        <begin position="1"/>
        <end position="11"/>
    </location>
</feature>
<dbReference type="Proteomes" id="UP000018234">
    <property type="component" value="Unassembled WGS sequence"/>
</dbReference>
<evidence type="ECO:0000256" key="1">
    <source>
        <dbReference type="SAM" id="MobiDB-lite"/>
    </source>
</evidence>
<gene>
    <name evidence="2" type="ORF">FSS13T_02640</name>
</gene>
<proteinExistence type="predicted"/>
<dbReference type="EMBL" id="AVFO01000002">
    <property type="protein sequence ID" value="ESU27786.1"/>
    <property type="molecule type" value="Genomic_DNA"/>
</dbReference>
<accession>A0ABN0QJ23</accession>
<organism evidence="2 3">
    <name type="scientific">Flavobacterium saliperosum S13</name>
    <dbReference type="NCBI Taxonomy" id="1341155"/>
    <lineage>
        <taxon>Bacteria</taxon>
        <taxon>Pseudomonadati</taxon>
        <taxon>Bacteroidota</taxon>
        <taxon>Flavobacteriia</taxon>
        <taxon>Flavobacteriales</taxon>
        <taxon>Flavobacteriaceae</taxon>
        <taxon>Flavobacterium</taxon>
    </lineage>
</organism>
<name>A0ABN0QJ23_9FLAO</name>
<evidence type="ECO:0000313" key="3">
    <source>
        <dbReference type="Proteomes" id="UP000018234"/>
    </source>
</evidence>
<keyword evidence="3" id="KW-1185">Reference proteome</keyword>
<comment type="caution">
    <text evidence="2">The sequence shown here is derived from an EMBL/GenBank/DDBJ whole genome shotgun (WGS) entry which is preliminary data.</text>
</comment>
<evidence type="ECO:0000313" key="2">
    <source>
        <dbReference type="EMBL" id="ESU27786.1"/>
    </source>
</evidence>
<protein>
    <submittedName>
        <fullName evidence="2">Uncharacterized protein</fullName>
    </submittedName>
</protein>
<reference evidence="2 3" key="1">
    <citation type="submission" date="2013-08" db="EMBL/GenBank/DDBJ databases">
        <title>Flavobacterium saliperosum type strain genome sequencing.</title>
        <authorList>
            <person name="Lee K."/>
            <person name="Yi H."/>
            <person name="Park S."/>
            <person name="Chun J."/>
        </authorList>
    </citation>
    <scope>NUCLEOTIDE SEQUENCE [LARGE SCALE GENOMIC DNA]</scope>
    <source>
        <strain evidence="2 3">S13</strain>
    </source>
</reference>
<feature type="region of interest" description="Disordered" evidence="1">
    <location>
        <begin position="1"/>
        <end position="24"/>
    </location>
</feature>
<sequence>MQHPKNKEKNKINKNQNNNISKKKCFMRKKIKKTRNPSLKQFFF</sequence>